<keyword evidence="4" id="KW-0472">Membrane</keyword>
<comment type="subcellular location">
    <subcellularLocation>
        <location evidence="1">Membrane</location>
        <topology evidence="1">Single-pass membrane protein</topology>
    </subcellularLocation>
</comment>
<name>G0MLG5_CAEBE</name>
<dbReference type="InParanoid" id="G0MLG5"/>
<dbReference type="PANTHER" id="PTHR15407">
    <property type="entry name" value="FUKUTIN-RELATED"/>
    <property type="match status" value="1"/>
</dbReference>
<keyword evidence="2" id="KW-0812">Transmembrane</keyword>
<dbReference type="PANTHER" id="PTHR15407:SF28">
    <property type="entry name" value="RIBITOL-5-PHOSPHATE TRANSFERASE FKTN"/>
    <property type="match status" value="1"/>
</dbReference>
<dbReference type="eggNOG" id="ENOG502QUDN">
    <property type="taxonomic scope" value="Eukaryota"/>
</dbReference>
<reference evidence="7" key="1">
    <citation type="submission" date="2011-07" db="EMBL/GenBank/DDBJ databases">
        <authorList>
            <consortium name="Caenorhabditis brenneri Sequencing and Analysis Consortium"/>
            <person name="Wilson R.K."/>
        </authorList>
    </citation>
    <scope>NUCLEOTIDE SEQUENCE [LARGE SCALE GENOMIC DNA]</scope>
    <source>
        <strain evidence="7">PB2801</strain>
    </source>
</reference>
<proteinExistence type="predicted"/>
<keyword evidence="7" id="KW-1185">Reference proteome</keyword>
<evidence type="ECO:0000256" key="3">
    <source>
        <dbReference type="ARBA" id="ARBA00022989"/>
    </source>
</evidence>
<dbReference type="Proteomes" id="UP000008068">
    <property type="component" value="Unassembled WGS sequence"/>
</dbReference>
<accession>G0MLG5</accession>
<sequence>MFRNIFIAIFTVCLFLTAIPKLWFVFENFSYDVVIISVDSRVIKSEKCVNFLESLSPKYPVLLIDTHVLQSIHDEKCESLPIHSIKSQQPNHGKDAVGKLAELRDILLKFNMISFLNGGTLLEKIMISLQFEYGKFWYKDLPSSGYNWKKSAQNVQRNGEWRIEELKQVYVVY</sequence>
<dbReference type="STRING" id="135651.G0MLG5"/>
<feature type="domain" description="W02B3.4-like N-terminal" evidence="5">
    <location>
        <begin position="47"/>
        <end position="86"/>
    </location>
</feature>
<evidence type="ECO:0000256" key="2">
    <source>
        <dbReference type="ARBA" id="ARBA00022692"/>
    </source>
</evidence>
<dbReference type="InterPro" id="IPR057641">
    <property type="entry name" value="W02B3_4_N"/>
</dbReference>
<dbReference type="GO" id="GO:0016020">
    <property type="term" value="C:membrane"/>
    <property type="evidence" value="ECO:0007669"/>
    <property type="project" value="UniProtKB-SubCell"/>
</dbReference>
<dbReference type="HOGENOM" id="CLU_1548961_0_0_1"/>
<organism evidence="7">
    <name type="scientific">Caenorhabditis brenneri</name>
    <name type="common">Nematode worm</name>
    <dbReference type="NCBI Taxonomy" id="135651"/>
    <lineage>
        <taxon>Eukaryota</taxon>
        <taxon>Metazoa</taxon>
        <taxon>Ecdysozoa</taxon>
        <taxon>Nematoda</taxon>
        <taxon>Chromadorea</taxon>
        <taxon>Rhabditida</taxon>
        <taxon>Rhabditina</taxon>
        <taxon>Rhabditomorpha</taxon>
        <taxon>Rhabditoidea</taxon>
        <taxon>Rhabditidae</taxon>
        <taxon>Peloderinae</taxon>
        <taxon>Caenorhabditis</taxon>
    </lineage>
</organism>
<evidence type="ECO:0000313" key="6">
    <source>
        <dbReference type="EMBL" id="EGT34857.1"/>
    </source>
</evidence>
<gene>
    <name evidence="6" type="ORF">CAEBREN_29416</name>
</gene>
<dbReference type="Pfam" id="PF24413">
    <property type="entry name" value="W02B3_4_N"/>
    <property type="match status" value="1"/>
</dbReference>
<evidence type="ECO:0000313" key="7">
    <source>
        <dbReference type="Proteomes" id="UP000008068"/>
    </source>
</evidence>
<evidence type="ECO:0000256" key="1">
    <source>
        <dbReference type="ARBA" id="ARBA00004167"/>
    </source>
</evidence>
<evidence type="ECO:0000259" key="5">
    <source>
        <dbReference type="Pfam" id="PF24413"/>
    </source>
</evidence>
<protein>
    <recommendedName>
        <fullName evidence="5">W02B3.4-like N-terminal domain-containing protein</fullName>
    </recommendedName>
</protein>
<keyword evidence="3" id="KW-1133">Transmembrane helix</keyword>
<dbReference type="InterPro" id="IPR009644">
    <property type="entry name" value="FKTN/MNN4/W02B3.4-1"/>
</dbReference>
<dbReference type="EMBL" id="GL379799">
    <property type="protein sequence ID" value="EGT34857.1"/>
    <property type="molecule type" value="Genomic_DNA"/>
</dbReference>
<dbReference type="AlphaFoldDB" id="G0MLG5"/>
<evidence type="ECO:0000256" key="4">
    <source>
        <dbReference type="ARBA" id="ARBA00023136"/>
    </source>
</evidence>